<dbReference type="EMBL" id="SUMD01000009">
    <property type="protein sequence ID" value="TJZ76071.1"/>
    <property type="molecule type" value="Genomic_DNA"/>
</dbReference>
<comment type="caution">
    <text evidence="2">The sequence shown here is derived from an EMBL/GenBank/DDBJ whole genome shotgun (WGS) entry which is preliminary data.</text>
</comment>
<protein>
    <submittedName>
        <fullName evidence="2">SMI1/KNR4 family protein</fullName>
    </submittedName>
</protein>
<proteinExistence type="predicted"/>
<dbReference type="Pfam" id="PF09346">
    <property type="entry name" value="SMI1_KNR4"/>
    <property type="match status" value="1"/>
</dbReference>
<dbReference type="InterPro" id="IPR018958">
    <property type="entry name" value="Knr4/Smi1-like_dom"/>
</dbReference>
<sequence length="230" mass="25210">MRPTWADEEASARTNYPGAMSVSPRFGTSASNFRAMSVEANWARIIRWCEQHAPTTPTRLLPPADLEAVRAAESATGQTWPEQLHQWFALHNGGYREYPVPLVLPSNEPLSVADAVETYARLTRLWEDYADDLGGVEALMAEAAGSEIETYLPAFIPIGDTGRGDYLAVDTRGGDRSGCVVEFFNEGGATFRWDSIDAMLDCTASALEQGTDCAGWVAVIEDGVLRWDFP</sequence>
<gene>
    <name evidence="2" type="ORF">FCG67_18865</name>
</gene>
<reference evidence="2 3" key="1">
    <citation type="submission" date="2019-04" db="EMBL/GenBank/DDBJ databases">
        <title>Rhodococcus oryzae sp. nov., a novel actinomycete isolated from rhizosphere soil of rice (Oryza sativa L.).</title>
        <authorList>
            <person name="Li C."/>
        </authorList>
    </citation>
    <scope>NUCLEOTIDE SEQUENCE [LARGE SCALE GENOMIC DNA]</scope>
    <source>
        <strain evidence="2 3">NEAU-CX67</strain>
    </source>
</reference>
<dbReference type="Proteomes" id="UP000305109">
    <property type="component" value="Unassembled WGS sequence"/>
</dbReference>
<name>A0ABY2RGK8_9NOCA</name>
<dbReference type="SUPFAM" id="SSF160631">
    <property type="entry name" value="SMI1/KNR4-like"/>
    <property type="match status" value="1"/>
</dbReference>
<accession>A0ABY2RGK8</accession>
<organism evidence="2 3">
    <name type="scientific">Rhodococcus oryzae</name>
    <dbReference type="NCBI Taxonomy" id="2571143"/>
    <lineage>
        <taxon>Bacteria</taxon>
        <taxon>Bacillati</taxon>
        <taxon>Actinomycetota</taxon>
        <taxon>Actinomycetes</taxon>
        <taxon>Mycobacteriales</taxon>
        <taxon>Nocardiaceae</taxon>
        <taxon>Rhodococcus</taxon>
    </lineage>
</organism>
<evidence type="ECO:0000313" key="3">
    <source>
        <dbReference type="Proteomes" id="UP000305109"/>
    </source>
</evidence>
<dbReference type="InterPro" id="IPR037883">
    <property type="entry name" value="Knr4/Smi1-like_sf"/>
</dbReference>
<evidence type="ECO:0000313" key="2">
    <source>
        <dbReference type="EMBL" id="TJZ76071.1"/>
    </source>
</evidence>
<feature type="domain" description="Knr4/Smi1-like" evidence="1">
    <location>
        <begin position="63"/>
        <end position="201"/>
    </location>
</feature>
<evidence type="ECO:0000259" key="1">
    <source>
        <dbReference type="Pfam" id="PF09346"/>
    </source>
</evidence>
<dbReference type="Gene3D" id="3.40.1580.10">
    <property type="entry name" value="SMI1/KNR4-like"/>
    <property type="match status" value="1"/>
</dbReference>
<keyword evidence="3" id="KW-1185">Reference proteome</keyword>